<dbReference type="EMBL" id="LR877150">
    <property type="protein sequence ID" value="CAD2216017.1"/>
    <property type="molecule type" value="Genomic_DNA"/>
</dbReference>
<keyword evidence="3" id="KW-0808">Transferase</keyword>
<dbReference type="Gene3D" id="3.30.200.20">
    <property type="entry name" value="Phosphorylase Kinase, domain 1"/>
    <property type="match status" value="1"/>
</dbReference>
<accession>A0A7G2CAS7</accession>
<dbReference type="VEuPathDB" id="TriTrypDB:ADEAN_000347500"/>
<dbReference type="FunFam" id="1.10.510.10:FF:000624">
    <property type="entry name" value="Mitogen-activated protein kinase"/>
    <property type="match status" value="1"/>
</dbReference>
<feature type="compositionally biased region" description="Low complexity" evidence="11">
    <location>
        <begin position="387"/>
        <end position="426"/>
    </location>
</feature>
<comment type="catalytic activity">
    <reaction evidence="7">
        <text>L-threonyl-[protein] + ATP = O-phospho-L-threonyl-[protein] + ADP + H(+)</text>
        <dbReference type="Rhea" id="RHEA:46608"/>
        <dbReference type="Rhea" id="RHEA-COMP:11060"/>
        <dbReference type="Rhea" id="RHEA-COMP:11605"/>
        <dbReference type="ChEBI" id="CHEBI:15378"/>
        <dbReference type="ChEBI" id="CHEBI:30013"/>
        <dbReference type="ChEBI" id="CHEBI:30616"/>
        <dbReference type="ChEBI" id="CHEBI:61977"/>
        <dbReference type="ChEBI" id="CHEBI:456216"/>
        <dbReference type="EC" id="2.7.11.22"/>
    </reaction>
</comment>
<keyword evidence="14" id="KW-1185">Reference proteome</keyword>
<dbReference type="PROSITE" id="PS50011">
    <property type="entry name" value="PROTEIN_KINASE_DOM"/>
    <property type="match status" value="1"/>
</dbReference>
<proteinExistence type="inferred from homology"/>
<keyword evidence="6 9" id="KW-0067">ATP-binding</keyword>
<name>A0A7G2CAS7_9TRYP</name>
<evidence type="ECO:0000256" key="1">
    <source>
        <dbReference type="ARBA" id="ARBA00012425"/>
    </source>
</evidence>
<organism evidence="13 14">
    <name type="scientific">Angomonas deanei</name>
    <dbReference type="NCBI Taxonomy" id="59799"/>
    <lineage>
        <taxon>Eukaryota</taxon>
        <taxon>Discoba</taxon>
        <taxon>Euglenozoa</taxon>
        <taxon>Kinetoplastea</taxon>
        <taxon>Metakinetoplastina</taxon>
        <taxon>Trypanosomatida</taxon>
        <taxon>Trypanosomatidae</taxon>
        <taxon>Strigomonadinae</taxon>
        <taxon>Angomonas</taxon>
    </lineage>
</organism>
<evidence type="ECO:0000259" key="12">
    <source>
        <dbReference type="PROSITE" id="PS50011"/>
    </source>
</evidence>
<feature type="region of interest" description="Disordered" evidence="11">
    <location>
        <begin position="328"/>
        <end position="353"/>
    </location>
</feature>
<dbReference type="InterPro" id="IPR017441">
    <property type="entry name" value="Protein_kinase_ATP_BS"/>
</dbReference>
<protein>
    <recommendedName>
        <fullName evidence="1">cyclin-dependent kinase</fullName>
        <ecNumber evidence="1">2.7.11.22</ecNumber>
    </recommendedName>
</protein>
<feature type="region of interest" description="Disordered" evidence="11">
    <location>
        <begin position="371"/>
        <end position="430"/>
    </location>
</feature>
<gene>
    <name evidence="13" type="ORF">ADEAN_000347500</name>
</gene>
<evidence type="ECO:0000256" key="10">
    <source>
        <dbReference type="RuleBase" id="RU000304"/>
    </source>
</evidence>
<dbReference type="InterPro" id="IPR000719">
    <property type="entry name" value="Prot_kinase_dom"/>
</dbReference>
<evidence type="ECO:0000256" key="2">
    <source>
        <dbReference type="ARBA" id="ARBA00022527"/>
    </source>
</evidence>
<dbReference type="InterPro" id="IPR008271">
    <property type="entry name" value="Ser/Thr_kinase_AS"/>
</dbReference>
<dbReference type="Proteomes" id="UP000515908">
    <property type="component" value="Chromosome 06"/>
</dbReference>
<evidence type="ECO:0000313" key="13">
    <source>
        <dbReference type="EMBL" id="CAD2216017.1"/>
    </source>
</evidence>
<evidence type="ECO:0000256" key="4">
    <source>
        <dbReference type="ARBA" id="ARBA00022741"/>
    </source>
</evidence>
<dbReference type="InterPro" id="IPR050117">
    <property type="entry name" value="MAPK"/>
</dbReference>
<evidence type="ECO:0000256" key="11">
    <source>
        <dbReference type="SAM" id="MobiDB-lite"/>
    </source>
</evidence>
<keyword evidence="5 13" id="KW-0418">Kinase</keyword>
<evidence type="ECO:0000256" key="8">
    <source>
        <dbReference type="ARBA" id="ARBA00048367"/>
    </source>
</evidence>
<evidence type="ECO:0000256" key="9">
    <source>
        <dbReference type="PROSITE-ProRule" id="PRU10141"/>
    </source>
</evidence>
<dbReference type="SUPFAM" id="SSF56112">
    <property type="entry name" value="Protein kinase-like (PK-like)"/>
    <property type="match status" value="1"/>
</dbReference>
<dbReference type="PROSITE" id="PS00107">
    <property type="entry name" value="PROTEIN_KINASE_ATP"/>
    <property type="match status" value="1"/>
</dbReference>
<evidence type="ECO:0000256" key="7">
    <source>
        <dbReference type="ARBA" id="ARBA00047811"/>
    </source>
</evidence>
<dbReference type="AlphaFoldDB" id="A0A7G2CAS7"/>
<comment type="catalytic activity">
    <reaction evidence="8">
        <text>L-seryl-[protein] + ATP = O-phospho-L-seryl-[protein] + ADP + H(+)</text>
        <dbReference type="Rhea" id="RHEA:17989"/>
        <dbReference type="Rhea" id="RHEA-COMP:9863"/>
        <dbReference type="Rhea" id="RHEA-COMP:11604"/>
        <dbReference type="ChEBI" id="CHEBI:15378"/>
        <dbReference type="ChEBI" id="CHEBI:29999"/>
        <dbReference type="ChEBI" id="CHEBI:30616"/>
        <dbReference type="ChEBI" id="CHEBI:83421"/>
        <dbReference type="ChEBI" id="CHEBI:456216"/>
        <dbReference type="EC" id="2.7.11.22"/>
    </reaction>
</comment>
<dbReference type="FunFam" id="3.30.200.20:FF:000049">
    <property type="entry name" value="cyclin-dependent kinase-like 1 isoform X1"/>
    <property type="match status" value="1"/>
</dbReference>
<evidence type="ECO:0000256" key="6">
    <source>
        <dbReference type="ARBA" id="ARBA00022840"/>
    </source>
</evidence>
<reference evidence="13 14" key="1">
    <citation type="submission" date="2020-08" db="EMBL/GenBank/DDBJ databases">
        <authorList>
            <person name="Newling K."/>
            <person name="Davey J."/>
            <person name="Forrester S."/>
        </authorList>
    </citation>
    <scope>NUCLEOTIDE SEQUENCE [LARGE SCALE GENOMIC DNA]</scope>
    <source>
        <strain evidence="14">Crithidia deanei Carvalho (ATCC PRA-265)</strain>
    </source>
</reference>
<dbReference type="Gene3D" id="1.10.510.10">
    <property type="entry name" value="Transferase(Phosphotransferase) domain 1"/>
    <property type="match status" value="1"/>
</dbReference>
<comment type="similarity">
    <text evidence="10">Belongs to the protein kinase superfamily.</text>
</comment>
<evidence type="ECO:0000313" key="14">
    <source>
        <dbReference type="Proteomes" id="UP000515908"/>
    </source>
</evidence>
<keyword evidence="4 9" id="KW-0547">Nucleotide-binding</keyword>
<dbReference type="GO" id="GO:0004693">
    <property type="term" value="F:cyclin-dependent protein serine/threonine kinase activity"/>
    <property type="evidence" value="ECO:0007669"/>
    <property type="project" value="UniProtKB-EC"/>
</dbReference>
<dbReference type="PANTHER" id="PTHR24055">
    <property type="entry name" value="MITOGEN-ACTIVATED PROTEIN KINASE"/>
    <property type="match status" value="1"/>
</dbReference>
<keyword evidence="2 10" id="KW-0723">Serine/threonine-protein kinase</keyword>
<dbReference type="InterPro" id="IPR011009">
    <property type="entry name" value="Kinase-like_dom_sf"/>
</dbReference>
<dbReference type="SMART" id="SM00220">
    <property type="entry name" value="S_TKc"/>
    <property type="match status" value="1"/>
</dbReference>
<feature type="domain" description="Protein kinase" evidence="12">
    <location>
        <begin position="4"/>
        <end position="302"/>
    </location>
</feature>
<dbReference type="GO" id="GO:0005524">
    <property type="term" value="F:ATP binding"/>
    <property type="evidence" value="ECO:0007669"/>
    <property type="project" value="UniProtKB-UniRule"/>
</dbReference>
<evidence type="ECO:0000256" key="3">
    <source>
        <dbReference type="ARBA" id="ARBA00022679"/>
    </source>
</evidence>
<feature type="binding site" evidence="9">
    <location>
        <position position="34"/>
    </location>
    <ligand>
        <name>ATP</name>
        <dbReference type="ChEBI" id="CHEBI:30616"/>
    </ligand>
</feature>
<evidence type="ECO:0000256" key="5">
    <source>
        <dbReference type="ARBA" id="ARBA00022777"/>
    </source>
</evidence>
<sequence>MEAYETLGVLGEGTYGVVVKARHRATRRLVAIKKFKQSDENDEHVRKTSLREVRVLKNLHHLNVVSLLDVFRRDGKLFLVFEYIEYTVLQRLEQTSKGLPPLEVKKFMYQLLRGLDYCHAHNIIHRDVKPENILVTSGEELDSGETGNETSKNILKICDFGFARHLSSKGNYTDYVATRWYRAPELLVGDTNYNKGVDIWAVGCLLAELTDTQPLFPGDSDLDQLTLILQTCGMVPPSMIDIFESNPYYRRVKFPHHASVRITLRQRYCKQSEEWLQFIEACLQTDPANRPSCLELMNFPYFTKDGFKYEYEAELQRITAAAYPNLSSSVSHQNNNNNNAQQQRRPQNASAQSFAEVSLTELITSKQFLSNQRASDDSALPNINATSKNSTMNNHQNNNNNKFSSTASSPTYGNSSSNLNNNNNNNFRRPSESINLMLMGGSNANTNNASLSSLNNPSVGSNNTGLPQLSALWNQYLGNNNNNPPIIQTPRLLSVV</sequence>
<dbReference type="EC" id="2.7.11.22" evidence="1"/>
<dbReference type="Pfam" id="PF00069">
    <property type="entry name" value="Pkinase"/>
    <property type="match status" value="1"/>
</dbReference>
<dbReference type="PROSITE" id="PS00108">
    <property type="entry name" value="PROTEIN_KINASE_ST"/>
    <property type="match status" value="1"/>
</dbReference>